<gene>
    <name evidence="4" type="ORF">Plil01_000640700</name>
</gene>
<evidence type="ECO:0000313" key="4">
    <source>
        <dbReference type="EMBL" id="GMF17508.1"/>
    </source>
</evidence>
<dbReference type="PROSITE" id="PS50090">
    <property type="entry name" value="MYB_LIKE"/>
    <property type="match status" value="1"/>
</dbReference>
<dbReference type="Gene3D" id="1.10.10.60">
    <property type="entry name" value="Homeodomain-like"/>
    <property type="match status" value="1"/>
</dbReference>
<evidence type="ECO:0000313" key="5">
    <source>
        <dbReference type="Proteomes" id="UP001165083"/>
    </source>
</evidence>
<evidence type="ECO:0000259" key="2">
    <source>
        <dbReference type="PROSITE" id="PS50090"/>
    </source>
</evidence>
<reference evidence="4" key="1">
    <citation type="submission" date="2023-04" db="EMBL/GenBank/DDBJ databases">
        <title>Phytophthora lilii NBRC 32176.</title>
        <authorList>
            <person name="Ichikawa N."/>
            <person name="Sato H."/>
            <person name="Tonouchi N."/>
        </authorList>
    </citation>
    <scope>NUCLEOTIDE SEQUENCE</scope>
    <source>
        <strain evidence="4">NBRC 32176</strain>
    </source>
</reference>
<accession>A0A9W6TPP7</accession>
<dbReference type="Pfam" id="PF00249">
    <property type="entry name" value="Myb_DNA-binding"/>
    <property type="match status" value="1"/>
</dbReference>
<dbReference type="PANTHER" id="PTHR44042:SF15">
    <property type="entry name" value="DUPLICATED HOMEODOMAIN-LIKE SUPERFAMILY PROTEIN"/>
    <property type="match status" value="1"/>
</dbReference>
<dbReference type="SUPFAM" id="SSF46689">
    <property type="entry name" value="Homeodomain-like"/>
    <property type="match status" value="1"/>
</dbReference>
<dbReference type="InterPro" id="IPR001005">
    <property type="entry name" value="SANT/Myb"/>
</dbReference>
<feature type="region of interest" description="Disordered" evidence="1">
    <location>
        <begin position="138"/>
        <end position="178"/>
    </location>
</feature>
<keyword evidence="5" id="KW-1185">Reference proteome</keyword>
<dbReference type="PROSITE" id="PS51294">
    <property type="entry name" value="HTH_MYB"/>
    <property type="match status" value="1"/>
</dbReference>
<organism evidence="4 5">
    <name type="scientific">Phytophthora lilii</name>
    <dbReference type="NCBI Taxonomy" id="2077276"/>
    <lineage>
        <taxon>Eukaryota</taxon>
        <taxon>Sar</taxon>
        <taxon>Stramenopiles</taxon>
        <taxon>Oomycota</taxon>
        <taxon>Peronosporomycetes</taxon>
        <taxon>Peronosporales</taxon>
        <taxon>Peronosporaceae</taxon>
        <taxon>Phytophthora</taxon>
    </lineage>
</organism>
<feature type="domain" description="HTH myb-type" evidence="3">
    <location>
        <begin position="88"/>
        <end position="143"/>
    </location>
</feature>
<protein>
    <submittedName>
        <fullName evidence="4">Unnamed protein product</fullName>
    </submittedName>
</protein>
<feature type="domain" description="Myb-like" evidence="2">
    <location>
        <begin position="88"/>
        <end position="131"/>
    </location>
</feature>
<dbReference type="InterPro" id="IPR017930">
    <property type="entry name" value="Myb_dom"/>
</dbReference>
<dbReference type="PANTHER" id="PTHR44042">
    <property type="entry name" value="DUPLICATED HOMEODOMAIN-LIKE SUPERFAMILY PROTEIN-RELATED"/>
    <property type="match status" value="1"/>
</dbReference>
<dbReference type="SMART" id="SM00717">
    <property type="entry name" value="SANT"/>
    <property type="match status" value="1"/>
</dbReference>
<dbReference type="AlphaFoldDB" id="A0A9W6TPP7"/>
<proteinExistence type="predicted"/>
<name>A0A9W6TPP7_9STRA</name>
<dbReference type="OrthoDB" id="118550at2759"/>
<comment type="caution">
    <text evidence="4">The sequence shown here is derived from an EMBL/GenBank/DDBJ whole genome shotgun (WGS) entry which is preliminary data.</text>
</comment>
<dbReference type="Proteomes" id="UP001165083">
    <property type="component" value="Unassembled WGS sequence"/>
</dbReference>
<dbReference type="CDD" id="cd00167">
    <property type="entry name" value="SANT"/>
    <property type="match status" value="1"/>
</dbReference>
<evidence type="ECO:0000259" key="3">
    <source>
        <dbReference type="PROSITE" id="PS51294"/>
    </source>
</evidence>
<feature type="compositionally biased region" description="Basic and acidic residues" evidence="1">
    <location>
        <begin position="158"/>
        <end position="169"/>
    </location>
</feature>
<sequence length="234" mass="26138">MHCKKTKGSPIATPTTNAAEEALLDLDENSTWGLEFNNYFHTLLEEETTLPVIEPTITAVSEAPTPQTTQPPVTVNVDLVVSNNPTSKPQIKKGVWSSDEHERYCAGLELYRYGSWKNIADYVGTRTETQVLSHAQSIGRRESCSEPLLKQSRTNSTKGHDILNYRRNNDPLTLPRKLSPKEPLIASMADTTGFTSNMDADASLSMSIAKPLTLAMNQDEWMEQSLTDRQRDVR</sequence>
<dbReference type="EMBL" id="BSXW01000284">
    <property type="protein sequence ID" value="GMF17508.1"/>
    <property type="molecule type" value="Genomic_DNA"/>
</dbReference>
<dbReference type="InterPro" id="IPR009057">
    <property type="entry name" value="Homeodomain-like_sf"/>
</dbReference>
<evidence type="ECO:0000256" key="1">
    <source>
        <dbReference type="SAM" id="MobiDB-lite"/>
    </source>
</evidence>